<dbReference type="Pfam" id="PF00005">
    <property type="entry name" value="ABC_tran"/>
    <property type="match status" value="2"/>
</dbReference>
<dbReference type="PROSITE" id="PS50893">
    <property type="entry name" value="ABC_TRANSPORTER_2"/>
    <property type="match status" value="2"/>
</dbReference>
<dbReference type="FunFam" id="3.40.50.300:FF:000126">
    <property type="entry name" value="Galactose/methyl galactoside import ATP-binding protein MglA"/>
    <property type="match status" value="1"/>
</dbReference>
<dbReference type="InterPro" id="IPR050107">
    <property type="entry name" value="ABC_carbohydrate_import_ATPase"/>
</dbReference>
<proteinExistence type="inferred from homology"/>
<dbReference type="SUPFAM" id="SSF52540">
    <property type="entry name" value="P-loop containing nucleoside triphosphate hydrolases"/>
    <property type="match status" value="2"/>
</dbReference>
<dbReference type="GO" id="GO:0043211">
    <property type="term" value="F:ABC-type carbohydrate transporter activity"/>
    <property type="evidence" value="ECO:0007669"/>
    <property type="project" value="UniProtKB-UniRule"/>
</dbReference>
<comment type="catalytic activity">
    <reaction evidence="11">
        <text>D-galactose(out) + ATP + H2O = D-galactose(in) + ADP + phosphate + H(+)</text>
        <dbReference type="Rhea" id="RHEA:60156"/>
        <dbReference type="ChEBI" id="CHEBI:4139"/>
        <dbReference type="ChEBI" id="CHEBI:15377"/>
        <dbReference type="ChEBI" id="CHEBI:15378"/>
        <dbReference type="ChEBI" id="CHEBI:30616"/>
        <dbReference type="ChEBI" id="CHEBI:43474"/>
        <dbReference type="ChEBI" id="CHEBI:456216"/>
        <dbReference type="EC" id="7.5.2.11"/>
    </reaction>
</comment>
<evidence type="ECO:0000256" key="2">
    <source>
        <dbReference type="ARBA" id="ARBA00004533"/>
    </source>
</evidence>
<evidence type="ECO:0000256" key="8">
    <source>
        <dbReference type="ARBA" id="ARBA00022840"/>
    </source>
</evidence>
<dbReference type="CDD" id="cd03216">
    <property type="entry name" value="ABC_Carb_Monos_I"/>
    <property type="match status" value="1"/>
</dbReference>
<evidence type="ECO:0000256" key="7">
    <source>
        <dbReference type="ARBA" id="ARBA00022741"/>
    </source>
</evidence>
<keyword evidence="10 11" id="KW-0472">Membrane</keyword>
<evidence type="ECO:0000313" key="12">
    <source>
        <dbReference type="EMBL" id="BCR36692.1"/>
    </source>
</evidence>
<sequence>MSEYLLEIKDVCKAFSGVKVLKHVEISVKPGTIHALMGENGAGKSTLMKCLFGIYTQDQGKFFLNGEEFNFTDPKHALENGVSMVHQELNQVLARTVTDNVWLGRYPRKGLFVDEQKMYNDTVELFESIGVKIDPKKTLEELSVSQRQMVEIVKAVSYDAKIIVLDEPTSSLTENEVNKLFEIMRTLKKKGIGLIYISHKMEEIFEISDYVTILRDGNYIGTKATKDLTMDKIINMMVGRDLEHRFPHKAHKVGDIVLEVKNLTTLYEPKVHDVSFELRRGEILGISGLVGSRRTELLESIFGARTRESGELILNGVPIKNANTVEAIKNRFALITEERRETGIYPLGDIIFNITIANVHNYVNKIGLLDNKKMLADTDKQFKAMSIKAASNKQRIRALSGGNQQKVIIGRWLLTDPDILLMDEPTRGIDVGAKYEIYQLMLELVSKGKSIIMVSSEMPELLGITDRIGVMSNGRLAGILDTKTASQAELFKMTTKYL</sequence>
<keyword evidence="5 11" id="KW-0762">Sugar transport</keyword>
<dbReference type="SMART" id="SM00382">
    <property type="entry name" value="AAA"/>
    <property type="match status" value="2"/>
</dbReference>
<accession>A0A7U9TJS8</accession>
<evidence type="ECO:0000256" key="10">
    <source>
        <dbReference type="ARBA" id="ARBA00023136"/>
    </source>
</evidence>
<organism evidence="12 13">
    <name type="scientific">Mariniplasma anaerobium</name>
    <dbReference type="NCBI Taxonomy" id="2735436"/>
    <lineage>
        <taxon>Bacteria</taxon>
        <taxon>Bacillati</taxon>
        <taxon>Mycoplasmatota</taxon>
        <taxon>Mollicutes</taxon>
        <taxon>Acholeplasmatales</taxon>
        <taxon>Acholeplasmataceae</taxon>
        <taxon>Mariniplasma</taxon>
    </lineage>
</organism>
<dbReference type="InterPro" id="IPR003439">
    <property type="entry name" value="ABC_transporter-like_ATP-bd"/>
</dbReference>
<keyword evidence="8 11" id="KW-0067">ATP-binding</keyword>
<dbReference type="KEGG" id="manr:MPAN_015850"/>
<evidence type="ECO:0000256" key="4">
    <source>
        <dbReference type="ARBA" id="ARBA00022475"/>
    </source>
</evidence>
<reference evidence="12" key="1">
    <citation type="submission" date="2021-01" db="EMBL/GenBank/DDBJ databases">
        <title>Draft genome sequence of Acholeplasmataceae bacterium strain Mahy22.</title>
        <authorList>
            <person name="Watanabe M."/>
            <person name="Kojima H."/>
            <person name="Fukui M."/>
        </authorList>
    </citation>
    <scope>NUCLEOTIDE SEQUENCE</scope>
    <source>
        <strain evidence="12">Mahy22</strain>
    </source>
</reference>
<dbReference type="GO" id="GO:0015749">
    <property type="term" value="P:monosaccharide transmembrane transport"/>
    <property type="evidence" value="ECO:0007669"/>
    <property type="project" value="UniProtKB-ARBA"/>
</dbReference>
<evidence type="ECO:0000256" key="5">
    <source>
        <dbReference type="ARBA" id="ARBA00022597"/>
    </source>
</evidence>
<dbReference type="AlphaFoldDB" id="A0A7U9TJS8"/>
<protein>
    <recommendedName>
        <fullName evidence="11">Ribose/galactose/methyl galactoside import ATP-binding protein</fullName>
        <ecNumber evidence="11">7.5.2.11</ecNumber>
    </recommendedName>
</protein>
<dbReference type="PANTHER" id="PTHR43790:SF7">
    <property type="entry name" value="GALACTOSE_METHYL GALACTOSIDE IMPORT ATP-BINDING PROTEIN MGLA"/>
    <property type="match status" value="1"/>
</dbReference>
<comment type="function">
    <text evidence="11">Part of an ABC transporter complex involved in carbohydrate import. Could be involved in ribose, galactose and/or methyl galactoside import. Responsible for energy coupling to the transport system.</text>
</comment>
<gene>
    <name evidence="12" type="primary">mglA</name>
    <name evidence="12" type="ORF">MPAN_015850</name>
</gene>
<dbReference type="Gene3D" id="3.40.50.300">
    <property type="entry name" value="P-loop containing nucleotide triphosphate hydrolases"/>
    <property type="match status" value="2"/>
</dbReference>
<keyword evidence="6" id="KW-0677">Repeat</keyword>
<evidence type="ECO:0000256" key="11">
    <source>
        <dbReference type="RuleBase" id="RU367029"/>
    </source>
</evidence>
<evidence type="ECO:0000256" key="1">
    <source>
        <dbReference type="ARBA" id="ARBA00004202"/>
    </source>
</evidence>
<name>A0A7U9TJS8_9MOLU</name>
<evidence type="ECO:0000256" key="9">
    <source>
        <dbReference type="ARBA" id="ARBA00022967"/>
    </source>
</evidence>
<dbReference type="PANTHER" id="PTHR43790">
    <property type="entry name" value="CARBOHYDRATE TRANSPORT ATP-BINDING PROTEIN MG119-RELATED"/>
    <property type="match status" value="1"/>
</dbReference>
<dbReference type="InterPro" id="IPR017871">
    <property type="entry name" value="ABC_transporter-like_CS"/>
</dbReference>
<evidence type="ECO:0000313" key="13">
    <source>
        <dbReference type="Proteomes" id="UP000620133"/>
    </source>
</evidence>
<dbReference type="Proteomes" id="UP000620133">
    <property type="component" value="Chromosome"/>
</dbReference>
<dbReference type="GO" id="GO:0005524">
    <property type="term" value="F:ATP binding"/>
    <property type="evidence" value="ECO:0007669"/>
    <property type="project" value="UniProtKB-UniRule"/>
</dbReference>
<evidence type="ECO:0000256" key="3">
    <source>
        <dbReference type="ARBA" id="ARBA00022448"/>
    </source>
</evidence>
<dbReference type="GO" id="GO:0005886">
    <property type="term" value="C:plasma membrane"/>
    <property type="evidence" value="ECO:0007669"/>
    <property type="project" value="UniProtKB-SubCell"/>
</dbReference>
<keyword evidence="13" id="KW-1185">Reference proteome</keyword>
<dbReference type="GO" id="GO:0016887">
    <property type="term" value="F:ATP hydrolysis activity"/>
    <property type="evidence" value="ECO:0007669"/>
    <property type="project" value="InterPro"/>
</dbReference>
<dbReference type="InterPro" id="IPR027417">
    <property type="entry name" value="P-loop_NTPase"/>
</dbReference>
<keyword evidence="4 11" id="KW-1003">Cell membrane</keyword>
<dbReference type="CDD" id="cd03215">
    <property type="entry name" value="ABC_Carb_Monos_II"/>
    <property type="match status" value="1"/>
</dbReference>
<comment type="similarity">
    <text evidence="11">Belongs to the ABC transporter superfamily.</text>
</comment>
<keyword evidence="3 11" id="KW-0813">Transport</keyword>
<dbReference type="FunFam" id="3.40.50.300:FF:000127">
    <property type="entry name" value="Ribose import ATP-binding protein RbsA"/>
    <property type="match status" value="1"/>
</dbReference>
<dbReference type="EMBL" id="AP024412">
    <property type="protein sequence ID" value="BCR36692.1"/>
    <property type="molecule type" value="Genomic_DNA"/>
</dbReference>
<dbReference type="PROSITE" id="PS00211">
    <property type="entry name" value="ABC_TRANSPORTER_1"/>
    <property type="match status" value="1"/>
</dbReference>
<keyword evidence="9 11" id="KW-1278">Translocase</keyword>
<dbReference type="InterPro" id="IPR003593">
    <property type="entry name" value="AAA+_ATPase"/>
</dbReference>
<keyword evidence="7 11" id="KW-0547">Nucleotide-binding</keyword>
<comment type="subcellular location">
    <subcellularLocation>
        <location evidence="2">Cell inner membrane</location>
    </subcellularLocation>
    <subcellularLocation>
        <location evidence="1 11">Cell membrane</location>
        <topology evidence="1 11">Peripheral membrane protein</topology>
    </subcellularLocation>
</comment>
<dbReference type="EC" id="7.5.2.11" evidence="11"/>
<evidence type="ECO:0000256" key="6">
    <source>
        <dbReference type="ARBA" id="ARBA00022737"/>
    </source>
</evidence>